<dbReference type="Pfam" id="PF13460">
    <property type="entry name" value="NAD_binding_10"/>
    <property type="match status" value="1"/>
</dbReference>
<reference evidence="2 3" key="1">
    <citation type="submission" date="2023-03" db="EMBL/GenBank/DDBJ databases">
        <title>Bacillus Genome Sequencing.</title>
        <authorList>
            <person name="Dunlap C."/>
        </authorList>
    </citation>
    <scope>NUCLEOTIDE SEQUENCE [LARGE SCALE GENOMIC DNA]</scope>
    <source>
        <strain evidence="2 3">NRS-1717</strain>
    </source>
</reference>
<comment type="caution">
    <text evidence="2">The sequence shown here is derived from an EMBL/GenBank/DDBJ whole genome shotgun (WGS) entry which is preliminary data.</text>
</comment>
<dbReference type="InterPro" id="IPR016040">
    <property type="entry name" value="NAD(P)-bd_dom"/>
</dbReference>
<dbReference type="EMBL" id="JARTFS010000018">
    <property type="protein sequence ID" value="MED4403618.1"/>
    <property type="molecule type" value="Genomic_DNA"/>
</dbReference>
<organism evidence="2 3">
    <name type="scientific">Metabacillus fastidiosus</name>
    <dbReference type="NCBI Taxonomy" id="1458"/>
    <lineage>
        <taxon>Bacteria</taxon>
        <taxon>Bacillati</taxon>
        <taxon>Bacillota</taxon>
        <taxon>Bacilli</taxon>
        <taxon>Bacillales</taxon>
        <taxon>Bacillaceae</taxon>
        <taxon>Metabacillus</taxon>
    </lineage>
</organism>
<name>A0ABU6P3L7_9BACI</name>
<evidence type="ECO:0000313" key="3">
    <source>
        <dbReference type="Proteomes" id="UP001342826"/>
    </source>
</evidence>
<gene>
    <name evidence="2" type="ORF">P9271_20110</name>
</gene>
<dbReference type="Gene3D" id="3.40.50.720">
    <property type="entry name" value="NAD(P)-binding Rossmann-like Domain"/>
    <property type="match status" value="1"/>
</dbReference>
<accession>A0ABU6P3L7</accession>
<dbReference type="SUPFAM" id="SSF51735">
    <property type="entry name" value="NAD(P)-binding Rossmann-fold domains"/>
    <property type="match status" value="1"/>
</dbReference>
<dbReference type="Proteomes" id="UP001342826">
    <property type="component" value="Unassembled WGS sequence"/>
</dbReference>
<evidence type="ECO:0000259" key="1">
    <source>
        <dbReference type="Pfam" id="PF13460"/>
    </source>
</evidence>
<dbReference type="RefSeq" id="WP_328015809.1">
    <property type="nucleotide sequence ID" value="NZ_JARTFS010000018.1"/>
</dbReference>
<proteinExistence type="predicted"/>
<feature type="domain" description="NAD(P)-binding" evidence="1">
    <location>
        <begin position="8"/>
        <end position="115"/>
    </location>
</feature>
<dbReference type="PANTHER" id="PTHR48079">
    <property type="entry name" value="PROTEIN YEEZ"/>
    <property type="match status" value="1"/>
</dbReference>
<dbReference type="PANTHER" id="PTHR48079:SF6">
    <property type="entry name" value="NAD(P)-BINDING DOMAIN-CONTAINING PROTEIN-RELATED"/>
    <property type="match status" value="1"/>
</dbReference>
<evidence type="ECO:0000313" key="2">
    <source>
        <dbReference type="EMBL" id="MED4403618.1"/>
    </source>
</evidence>
<protein>
    <submittedName>
        <fullName evidence="2">SDR family NAD(P)-dependent oxidoreductase</fullName>
    </submittedName>
</protein>
<keyword evidence="3" id="KW-1185">Reference proteome</keyword>
<sequence>MRKALVLGASGGMGYSIVKELSGRGIKVVAFARTKEKLGKLFQDDSNVTIQTGDIFKETDLIQAAKGVDIVFQSANIPYSQWEGKLALFMSNIIKTCKVQSAKLAIVDNIYAYGRHPEVKITEEAEKNPHTKKGKIRLEIENLVKNSDVEAVTCHFPDFYGPNANNAILHFTLQDIMKGKKARFVGDQTIAREYIFTPDGAKAIVNLAMMEEAYGENWNIRGNGVITGKEIINMIRKYINYEKNVSTVTKIMIKMIGIFNADMREAVEMFYLNEEPVVLSSEKYERRIGPLPCTPYEEGLRQTIEFMGRNSLDKFGNII</sequence>
<dbReference type="InterPro" id="IPR051783">
    <property type="entry name" value="NAD(P)-dependent_oxidoreduct"/>
</dbReference>
<dbReference type="InterPro" id="IPR036291">
    <property type="entry name" value="NAD(P)-bd_dom_sf"/>
</dbReference>